<name>A0ABP1FGB5_9CHLO</name>
<proteinExistence type="predicted"/>
<accession>A0ABP1FGB5</accession>
<gene>
    <name evidence="1" type="primary">g702</name>
    <name evidence="1" type="ORF">VP750_LOCUS609</name>
</gene>
<sequence>MGQSLQGDLVIMTTEEYNLDADEIQGQILAQISALRDRAEEIIEHACGQADAPSLKRKHVVFGVLTNGKEWAMYCFQPGSSDVVYEVYGLDIFLAKDSESYARQIEEVGGILDGVVDNVSLAMCYPSLFPAGGIGPRIVEPIIKAAIGITAALEDLQSDELTLESNLPVQGRRFYGVLDHLIKAKQDLFGVLASGQEWLFFKRVPGSSSVDFEKVKLRETEGERMDAIAPRVKEMVLTMVGVLRHQSGAR</sequence>
<organism evidence="1 2">
    <name type="scientific">Coccomyxa viridis</name>
    <dbReference type="NCBI Taxonomy" id="1274662"/>
    <lineage>
        <taxon>Eukaryota</taxon>
        <taxon>Viridiplantae</taxon>
        <taxon>Chlorophyta</taxon>
        <taxon>core chlorophytes</taxon>
        <taxon>Trebouxiophyceae</taxon>
        <taxon>Trebouxiophyceae incertae sedis</taxon>
        <taxon>Coccomyxaceae</taxon>
        <taxon>Coccomyxa</taxon>
    </lineage>
</organism>
<dbReference type="Proteomes" id="UP001497392">
    <property type="component" value="Unassembled WGS sequence"/>
</dbReference>
<evidence type="ECO:0000313" key="1">
    <source>
        <dbReference type="EMBL" id="CAL5218950.1"/>
    </source>
</evidence>
<evidence type="ECO:0000313" key="2">
    <source>
        <dbReference type="Proteomes" id="UP001497392"/>
    </source>
</evidence>
<comment type="caution">
    <text evidence="1">The sequence shown here is derived from an EMBL/GenBank/DDBJ whole genome shotgun (WGS) entry which is preliminary data.</text>
</comment>
<keyword evidence="2" id="KW-1185">Reference proteome</keyword>
<reference evidence="1 2" key="1">
    <citation type="submission" date="2024-06" db="EMBL/GenBank/DDBJ databases">
        <authorList>
            <person name="Kraege A."/>
            <person name="Thomma B."/>
        </authorList>
    </citation>
    <scope>NUCLEOTIDE SEQUENCE [LARGE SCALE GENOMIC DNA]</scope>
</reference>
<dbReference type="EMBL" id="CAXHTA020000001">
    <property type="protein sequence ID" value="CAL5218950.1"/>
    <property type="molecule type" value="Genomic_DNA"/>
</dbReference>
<protein>
    <submittedName>
        <fullName evidence="1">G702 protein</fullName>
    </submittedName>
</protein>